<dbReference type="Proteomes" id="UP000003875">
    <property type="component" value="Unassembled WGS sequence"/>
</dbReference>
<sequence length="52" mass="5653">MWCAEASAFRHTTHLSFLLPRISFAGKSSAGYVAGVRLVCVFGPNESFDCSQ</sequence>
<name>C0BQ36_BIFPS</name>
<dbReference type="AlphaFoldDB" id="C0BQ36"/>
<organism evidence="1 2">
    <name type="scientific">Bifidobacterium pseudocatenulatum DSM 20438 = JCM 1200 = LMG 10505</name>
    <dbReference type="NCBI Taxonomy" id="547043"/>
    <lineage>
        <taxon>Bacteria</taxon>
        <taxon>Bacillati</taxon>
        <taxon>Actinomycetota</taxon>
        <taxon>Actinomycetes</taxon>
        <taxon>Bifidobacteriales</taxon>
        <taxon>Bifidobacteriaceae</taxon>
        <taxon>Bifidobacterium</taxon>
    </lineage>
</organism>
<proteinExistence type="predicted"/>
<accession>C0BQ36</accession>
<evidence type="ECO:0000313" key="1">
    <source>
        <dbReference type="EMBL" id="EEG71599.1"/>
    </source>
</evidence>
<protein>
    <submittedName>
        <fullName evidence="1">Uncharacterized protein</fullName>
    </submittedName>
</protein>
<dbReference type="EMBL" id="ABXX02000001">
    <property type="protein sequence ID" value="EEG71599.1"/>
    <property type="molecule type" value="Genomic_DNA"/>
</dbReference>
<evidence type="ECO:0000313" key="2">
    <source>
        <dbReference type="Proteomes" id="UP000003875"/>
    </source>
</evidence>
<gene>
    <name evidence="1" type="ORF">BIFPSEUDO_02476</name>
</gene>
<comment type="caution">
    <text evidence="1">The sequence shown here is derived from an EMBL/GenBank/DDBJ whole genome shotgun (WGS) entry which is preliminary data.</text>
</comment>
<reference evidence="1 2" key="1">
    <citation type="submission" date="2009-02" db="EMBL/GenBank/DDBJ databases">
        <title>Draft genome sequence of Bifidobacterium pseudocatenulatum (DSM 20438).</title>
        <authorList>
            <person name="Sudarsanam P."/>
            <person name="Ley R."/>
            <person name="Guruge J."/>
            <person name="Turnbaugh P.J."/>
            <person name="Mahowald M."/>
            <person name="Liep D."/>
            <person name="Gordon J."/>
        </authorList>
    </citation>
    <scope>NUCLEOTIDE SEQUENCE [LARGE SCALE GENOMIC DNA]</scope>
    <source>
        <strain evidence="1 2">DSM 20438</strain>
    </source>
</reference>
<reference evidence="1 2" key="2">
    <citation type="submission" date="2009-02" db="EMBL/GenBank/DDBJ databases">
        <authorList>
            <person name="Fulton L."/>
            <person name="Clifton S."/>
            <person name="Fulton B."/>
            <person name="Xu J."/>
            <person name="Minx P."/>
            <person name="Pepin K.H."/>
            <person name="Johnson M."/>
            <person name="Bhonagiri V."/>
            <person name="Nash W.E."/>
            <person name="Mardis E.R."/>
            <person name="Wilson R.K."/>
        </authorList>
    </citation>
    <scope>NUCLEOTIDE SEQUENCE [LARGE SCALE GENOMIC DNA]</scope>
    <source>
        <strain evidence="1 2">DSM 20438</strain>
    </source>
</reference>